<evidence type="ECO:0008006" key="3">
    <source>
        <dbReference type="Google" id="ProtNLM"/>
    </source>
</evidence>
<dbReference type="EMBL" id="BAABJZ010000093">
    <property type="protein sequence ID" value="GAA4894539.1"/>
    <property type="molecule type" value="Genomic_DNA"/>
</dbReference>
<evidence type="ECO:0000313" key="2">
    <source>
        <dbReference type="Proteomes" id="UP001499988"/>
    </source>
</evidence>
<protein>
    <recommendedName>
        <fullName evidence="3">Capsular biosynthesis protein</fullName>
    </recommendedName>
</protein>
<evidence type="ECO:0000313" key="1">
    <source>
        <dbReference type="EMBL" id="GAA4894539.1"/>
    </source>
</evidence>
<name>A0ABP9F6D7_9GAMM</name>
<comment type="caution">
    <text evidence="1">The sequence shown here is derived from an EMBL/GenBank/DDBJ whole genome shotgun (WGS) entry which is preliminary data.</text>
</comment>
<dbReference type="InterPro" id="IPR011009">
    <property type="entry name" value="Kinase-like_dom_sf"/>
</dbReference>
<dbReference type="Proteomes" id="UP001499988">
    <property type="component" value="Unassembled WGS sequence"/>
</dbReference>
<sequence length="524" mass="59585">MYLITSAAYIPSELQSEFGHLPPSFLPVGNRRLFHHQIERIPAGERIVLTLPQQFQPGPYDQAFLQKRGIELLFLPEHLSLGESVVYALNLLEFDAKETLTLLHGDTLFEQLPSGSDKIGISPVEENYNWTCYDPSTGLLRPSESDNGCASDWIINGYFSFSEPKSLVRHIVSANWDFIQGINGYHAELPLIPESCDDWYDFGHGHTYYQSKSQMTTQRAFNDMQIRDQVVTKSSLKKQKLAAEAHWYQTLPGPMRLYTPQLLEAVEHDERFTYSIEYLHLTALNELYVFSLLPAKFWDRVLRACCRFIHHAQQFPVESGPTLGQLFGQKTAQRLAEYGRSATIDLAVPLRVNGQQHLSIYELAQASESALPADNRAYNVLHGDLCFSNILYDFRTGSIKVIDPRGLDLDNNLSIHGNSLYDLAKLAHSIIGLYDVIIAGYFNASQHQQELLFSITENSVREQVMASFCQMVSEQFGVTPRALYAMQIQLFLSMLPLHSDRPDRQLGFIGNAYRLYDLMEALEK</sequence>
<dbReference type="RefSeq" id="WP_345336215.1">
    <property type="nucleotide sequence ID" value="NZ_BAABJZ010000093.1"/>
</dbReference>
<gene>
    <name evidence="1" type="ORF">GCM10023333_29600</name>
</gene>
<dbReference type="InterPro" id="IPR029044">
    <property type="entry name" value="Nucleotide-diphossugar_trans"/>
</dbReference>
<dbReference type="SUPFAM" id="SSF56112">
    <property type="entry name" value="Protein kinase-like (PK-like)"/>
    <property type="match status" value="1"/>
</dbReference>
<dbReference type="SUPFAM" id="SSF53448">
    <property type="entry name" value="Nucleotide-diphospho-sugar transferases"/>
    <property type="match status" value="1"/>
</dbReference>
<accession>A0ABP9F6D7</accession>
<reference evidence="2" key="1">
    <citation type="journal article" date="2019" name="Int. J. Syst. Evol. Microbiol.">
        <title>The Global Catalogue of Microorganisms (GCM) 10K type strain sequencing project: providing services to taxonomists for standard genome sequencing and annotation.</title>
        <authorList>
            <consortium name="The Broad Institute Genomics Platform"/>
            <consortium name="The Broad Institute Genome Sequencing Center for Infectious Disease"/>
            <person name="Wu L."/>
            <person name="Ma J."/>
        </authorList>
    </citation>
    <scope>NUCLEOTIDE SEQUENCE [LARGE SCALE GENOMIC DNA]</scope>
    <source>
        <strain evidence="2">JCM 18401</strain>
    </source>
</reference>
<proteinExistence type="predicted"/>
<organism evidence="1 2">
    <name type="scientific">Ferrimonas pelagia</name>
    <dbReference type="NCBI Taxonomy" id="1177826"/>
    <lineage>
        <taxon>Bacteria</taxon>
        <taxon>Pseudomonadati</taxon>
        <taxon>Pseudomonadota</taxon>
        <taxon>Gammaproteobacteria</taxon>
        <taxon>Alteromonadales</taxon>
        <taxon>Ferrimonadaceae</taxon>
        <taxon>Ferrimonas</taxon>
    </lineage>
</organism>
<keyword evidence="2" id="KW-1185">Reference proteome</keyword>